<reference evidence="3 4" key="1">
    <citation type="submission" date="2019-11" db="EMBL/GenBank/DDBJ databases">
        <title>First report of rice panicle blight caused by Xanthomonas sp. in Iran.</title>
        <authorList>
            <person name="Mirghasempour S.A."/>
            <person name="Huang S."/>
            <person name="Brady C.L."/>
            <person name="Studholme D.J."/>
        </authorList>
    </citation>
    <scope>NUCLEOTIDE SEQUENCE [LARGE SCALE GENOMIC DNA]</scope>
    <source>
        <strain evidence="1 4">ASD011</strain>
        <strain evidence="3">SAM114</strain>
    </source>
</reference>
<accession>A0A6N7QAR5</accession>
<gene>
    <name evidence="1" type="ORF">GIY21_07315</name>
    <name evidence="2" type="ORF">GIY22_07310</name>
</gene>
<sequence length="262" mass="29284">MIYSTSLGIFAPEAGWTPPIRYLLRRARVLDIVKGLPRGNLLEVGCGAGALLCDFDRLGFQTTGLESSESALAIARTIATLDQERHTIEEKADESWAERFTVVCAFDVLEHIEHDSAALEEWNQWLAPGGTMVLSVPAHPQRWGAGDEWAGHWRRYDRAGLKRLLESQQLDCVHFECYGFPAANLTEWVGEFSYRRMIEERGDLSKLAATHASGIDRRDYSRLATLITSLPGRIGLHAAMVIQSLARNTDWGSGYLIAARKR</sequence>
<dbReference type="AlphaFoldDB" id="A0A6N7QAR5"/>
<dbReference type="EMBL" id="WJPM01000004">
    <property type="protein sequence ID" value="MRH74433.1"/>
    <property type="molecule type" value="Genomic_DNA"/>
</dbReference>
<dbReference type="InterPro" id="IPR029063">
    <property type="entry name" value="SAM-dependent_MTases_sf"/>
</dbReference>
<keyword evidence="3" id="KW-1185">Reference proteome</keyword>
<keyword evidence="1" id="KW-0489">Methyltransferase</keyword>
<dbReference type="RefSeq" id="WP_153751087.1">
    <property type="nucleotide sequence ID" value="NZ_WJPM01000004.1"/>
</dbReference>
<comment type="caution">
    <text evidence="1">The sequence shown here is derived from an EMBL/GenBank/DDBJ whole genome shotgun (WGS) entry which is preliminary data.</text>
</comment>
<organism evidence="1 4">
    <name type="scientific">Xanthomonas sontii</name>
    <dbReference type="NCBI Taxonomy" id="2650745"/>
    <lineage>
        <taxon>Bacteria</taxon>
        <taxon>Pseudomonadati</taxon>
        <taxon>Pseudomonadota</taxon>
        <taxon>Gammaproteobacteria</taxon>
        <taxon>Lysobacterales</taxon>
        <taxon>Lysobacteraceae</taxon>
        <taxon>Xanthomonas</taxon>
    </lineage>
</organism>
<proteinExistence type="predicted"/>
<dbReference type="GO" id="GO:0008168">
    <property type="term" value="F:methyltransferase activity"/>
    <property type="evidence" value="ECO:0007669"/>
    <property type="project" value="UniProtKB-KW"/>
</dbReference>
<dbReference type="Proteomes" id="UP000439314">
    <property type="component" value="Unassembled WGS sequence"/>
</dbReference>
<dbReference type="GO" id="GO:0032259">
    <property type="term" value="P:methylation"/>
    <property type="evidence" value="ECO:0007669"/>
    <property type="project" value="UniProtKB-KW"/>
</dbReference>
<dbReference type="EMBL" id="WJPN01000004">
    <property type="protein sequence ID" value="MRH00101.1"/>
    <property type="molecule type" value="Genomic_DNA"/>
</dbReference>
<evidence type="ECO:0000313" key="2">
    <source>
        <dbReference type="EMBL" id="MRH74433.1"/>
    </source>
</evidence>
<name>A0A6N7QAR5_9XANT</name>
<evidence type="ECO:0000313" key="1">
    <source>
        <dbReference type="EMBL" id="MRH00101.1"/>
    </source>
</evidence>
<dbReference type="Pfam" id="PF13489">
    <property type="entry name" value="Methyltransf_23"/>
    <property type="match status" value="1"/>
</dbReference>
<dbReference type="CDD" id="cd02440">
    <property type="entry name" value="AdoMet_MTases"/>
    <property type="match status" value="1"/>
</dbReference>
<keyword evidence="1" id="KW-0808">Transferase</keyword>
<dbReference type="SUPFAM" id="SSF53335">
    <property type="entry name" value="S-adenosyl-L-methionine-dependent methyltransferases"/>
    <property type="match status" value="1"/>
</dbReference>
<evidence type="ECO:0000313" key="4">
    <source>
        <dbReference type="Proteomes" id="UP000439314"/>
    </source>
</evidence>
<dbReference type="Proteomes" id="UP000437931">
    <property type="component" value="Unassembled WGS sequence"/>
</dbReference>
<dbReference type="Gene3D" id="3.40.50.150">
    <property type="entry name" value="Vaccinia Virus protein VP39"/>
    <property type="match status" value="1"/>
</dbReference>
<evidence type="ECO:0000313" key="3">
    <source>
        <dbReference type="Proteomes" id="UP000437931"/>
    </source>
</evidence>
<reference evidence="2" key="2">
    <citation type="journal article" date="2020" name="Plant Dis.">
        <title>A Grain Rot of Rice in Iran Caused by a Xanthomonas Strain Closely Related to X. sacchari.</title>
        <authorList>
            <person name="Mirghasempour S.A."/>
            <person name="Huang S."/>
            <person name="Studholme D.J."/>
            <person name="Brady C.L."/>
        </authorList>
    </citation>
    <scope>NUCLEOTIDE SEQUENCE</scope>
    <source>
        <strain evidence="2">SAM114</strain>
    </source>
</reference>
<dbReference type="PANTHER" id="PTHR43861">
    <property type="entry name" value="TRANS-ACONITATE 2-METHYLTRANSFERASE-RELATED"/>
    <property type="match status" value="1"/>
</dbReference>
<protein>
    <submittedName>
        <fullName evidence="1">Methyltransferase domain-containing protein</fullName>
    </submittedName>
</protein>